<comment type="caution">
    <text evidence="15">The sequence shown here is derived from an EMBL/GenBank/DDBJ whole genome shotgun (WGS) entry which is preliminary data.</text>
</comment>
<feature type="domain" description="Signal transduction histidine kinase dimerisation/phosphoacceptor" evidence="14">
    <location>
        <begin position="18"/>
        <end position="70"/>
    </location>
</feature>
<protein>
    <recommendedName>
        <fullName evidence="3">histidine kinase</fullName>
        <ecNumber evidence="3">2.7.13.3</ecNumber>
    </recommendedName>
</protein>
<evidence type="ECO:0000256" key="5">
    <source>
        <dbReference type="ARBA" id="ARBA00022553"/>
    </source>
</evidence>
<evidence type="ECO:0000256" key="1">
    <source>
        <dbReference type="ARBA" id="ARBA00000085"/>
    </source>
</evidence>
<evidence type="ECO:0000256" key="4">
    <source>
        <dbReference type="ARBA" id="ARBA00022475"/>
    </source>
</evidence>
<keyword evidence="8" id="KW-0547">Nucleotide-binding</keyword>
<sequence length="70" mass="8013">GASFNQMVEAINQMISRQQRLLSDISHELRSPLTLLRMAQALAVRKQGESQEFTRIDTEAQRLEQMIGKL</sequence>
<evidence type="ECO:0000256" key="8">
    <source>
        <dbReference type="ARBA" id="ARBA00022741"/>
    </source>
</evidence>
<dbReference type="InterPro" id="IPR050398">
    <property type="entry name" value="HssS/ArlS-like"/>
</dbReference>
<evidence type="ECO:0000256" key="11">
    <source>
        <dbReference type="ARBA" id="ARBA00022989"/>
    </source>
</evidence>
<comment type="catalytic activity">
    <reaction evidence="1">
        <text>ATP + protein L-histidine = ADP + protein N-phospho-L-histidine.</text>
        <dbReference type="EC" id="2.7.13.3"/>
    </reaction>
</comment>
<keyword evidence="9 15" id="KW-0418">Kinase</keyword>
<dbReference type="Gene3D" id="1.10.287.130">
    <property type="match status" value="1"/>
</dbReference>
<keyword evidence="5" id="KW-0597">Phosphoprotein</keyword>
<keyword evidence="6" id="KW-0808">Transferase</keyword>
<keyword evidence="4" id="KW-1003">Cell membrane</keyword>
<evidence type="ECO:0000313" key="16">
    <source>
        <dbReference type="Proteomes" id="UP001379949"/>
    </source>
</evidence>
<evidence type="ECO:0000256" key="12">
    <source>
        <dbReference type="ARBA" id="ARBA00023012"/>
    </source>
</evidence>
<accession>A0ABU9GDS0</accession>
<comment type="subcellular location">
    <subcellularLocation>
        <location evidence="2">Cell membrane</location>
        <topology evidence="2">Multi-pass membrane protein</topology>
    </subcellularLocation>
</comment>
<dbReference type="EC" id="2.7.13.3" evidence="3"/>
<name>A0ABU9GDS0_9GAMM</name>
<keyword evidence="13" id="KW-0472">Membrane</keyword>
<proteinExistence type="predicted"/>
<evidence type="ECO:0000256" key="13">
    <source>
        <dbReference type="ARBA" id="ARBA00023136"/>
    </source>
</evidence>
<dbReference type="SUPFAM" id="SSF47384">
    <property type="entry name" value="Homodimeric domain of signal transducing histidine kinase"/>
    <property type="match status" value="1"/>
</dbReference>
<evidence type="ECO:0000259" key="14">
    <source>
        <dbReference type="Pfam" id="PF00512"/>
    </source>
</evidence>
<feature type="non-terminal residue" evidence="15">
    <location>
        <position position="1"/>
    </location>
</feature>
<organism evidence="15 16">
    <name type="scientific">Marinomonas arenicola</name>
    <dbReference type="NCBI Taxonomy" id="569601"/>
    <lineage>
        <taxon>Bacteria</taxon>
        <taxon>Pseudomonadati</taxon>
        <taxon>Pseudomonadota</taxon>
        <taxon>Gammaproteobacteria</taxon>
        <taxon>Oceanospirillales</taxon>
        <taxon>Oceanospirillaceae</taxon>
        <taxon>Marinomonas</taxon>
    </lineage>
</organism>
<evidence type="ECO:0000256" key="2">
    <source>
        <dbReference type="ARBA" id="ARBA00004651"/>
    </source>
</evidence>
<reference evidence="15 16" key="1">
    <citation type="submission" date="2024-02" db="EMBL/GenBank/DDBJ databases">
        <title>Bacteria isolated from the canopy kelp, Nereocystis luetkeana.</title>
        <authorList>
            <person name="Pfister C.A."/>
            <person name="Younker I.T."/>
            <person name="Light S.H."/>
        </authorList>
    </citation>
    <scope>NUCLEOTIDE SEQUENCE [LARGE SCALE GENOMIC DNA]</scope>
    <source>
        <strain evidence="15 16">TI.4.07</strain>
    </source>
</reference>
<dbReference type="Pfam" id="PF00512">
    <property type="entry name" value="HisKA"/>
    <property type="match status" value="1"/>
</dbReference>
<keyword evidence="7" id="KW-0812">Transmembrane</keyword>
<dbReference type="PANTHER" id="PTHR45528:SF1">
    <property type="entry name" value="SENSOR HISTIDINE KINASE CPXA"/>
    <property type="match status" value="1"/>
</dbReference>
<dbReference type="PANTHER" id="PTHR45528">
    <property type="entry name" value="SENSOR HISTIDINE KINASE CPXA"/>
    <property type="match status" value="1"/>
</dbReference>
<dbReference type="EMBL" id="JBAKAR010000369">
    <property type="protein sequence ID" value="MEL0615147.1"/>
    <property type="molecule type" value="Genomic_DNA"/>
</dbReference>
<keyword evidence="16" id="KW-1185">Reference proteome</keyword>
<evidence type="ECO:0000256" key="6">
    <source>
        <dbReference type="ARBA" id="ARBA00022679"/>
    </source>
</evidence>
<dbReference type="Proteomes" id="UP001379949">
    <property type="component" value="Unassembled WGS sequence"/>
</dbReference>
<keyword evidence="12" id="KW-0902">Two-component regulatory system</keyword>
<dbReference type="InterPro" id="IPR003661">
    <property type="entry name" value="HisK_dim/P_dom"/>
</dbReference>
<dbReference type="CDD" id="cd00082">
    <property type="entry name" value="HisKA"/>
    <property type="match status" value="1"/>
</dbReference>
<keyword evidence="11" id="KW-1133">Transmembrane helix</keyword>
<evidence type="ECO:0000256" key="10">
    <source>
        <dbReference type="ARBA" id="ARBA00022840"/>
    </source>
</evidence>
<dbReference type="InterPro" id="IPR036097">
    <property type="entry name" value="HisK_dim/P_sf"/>
</dbReference>
<feature type="non-terminal residue" evidence="15">
    <location>
        <position position="70"/>
    </location>
</feature>
<keyword evidence="10" id="KW-0067">ATP-binding</keyword>
<gene>
    <name evidence="15" type="ORF">V6242_18635</name>
</gene>
<dbReference type="GO" id="GO:0016301">
    <property type="term" value="F:kinase activity"/>
    <property type="evidence" value="ECO:0007669"/>
    <property type="project" value="UniProtKB-KW"/>
</dbReference>
<evidence type="ECO:0000256" key="9">
    <source>
        <dbReference type="ARBA" id="ARBA00022777"/>
    </source>
</evidence>
<evidence type="ECO:0000256" key="7">
    <source>
        <dbReference type="ARBA" id="ARBA00022692"/>
    </source>
</evidence>
<evidence type="ECO:0000256" key="3">
    <source>
        <dbReference type="ARBA" id="ARBA00012438"/>
    </source>
</evidence>
<evidence type="ECO:0000313" key="15">
    <source>
        <dbReference type="EMBL" id="MEL0615147.1"/>
    </source>
</evidence>